<feature type="domain" description="Phytochrome chromophore attachment site" evidence="11">
    <location>
        <begin position="141"/>
        <end position="294"/>
    </location>
</feature>
<keyword evidence="14" id="KW-1185">Reference proteome</keyword>
<evidence type="ECO:0000256" key="9">
    <source>
        <dbReference type="ARBA" id="ARBA00022991"/>
    </source>
</evidence>
<evidence type="ECO:0000256" key="1">
    <source>
        <dbReference type="ARBA" id="ARBA00000085"/>
    </source>
</evidence>
<evidence type="ECO:0000259" key="11">
    <source>
        <dbReference type="PROSITE" id="PS50046"/>
    </source>
</evidence>
<keyword evidence="9" id="KW-0157">Chromophore</keyword>
<dbReference type="Gene3D" id="3.30.450.270">
    <property type="match status" value="1"/>
</dbReference>
<dbReference type="PROSITE" id="PS50109">
    <property type="entry name" value="HIS_KIN"/>
    <property type="match status" value="1"/>
</dbReference>
<dbReference type="RefSeq" id="WP_345426648.1">
    <property type="nucleotide sequence ID" value="NZ_AP031496.1"/>
</dbReference>
<gene>
    <name evidence="13" type="ORF">GCM10025791_40350</name>
</gene>
<organism evidence="13 14">
    <name type="scientific">Halioxenophilus aromaticivorans</name>
    <dbReference type="NCBI Taxonomy" id="1306992"/>
    <lineage>
        <taxon>Bacteria</taxon>
        <taxon>Pseudomonadati</taxon>
        <taxon>Pseudomonadota</taxon>
        <taxon>Gammaproteobacteria</taxon>
        <taxon>Alteromonadales</taxon>
        <taxon>Alteromonadaceae</taxon>
        <taxon>Halioxenophilus</taxon>
    </lineage>
</organism>
<dbReference type="Pfam" id="PF00512">
    <property type="entry name" value="HisKA"/>
    <property type="match status" value="1"/>
</dbReference>
<keyword evidence="8" id="KW-0418">Kinase</keyword>
<evidence type="ECO:0000313" key="14">
    <source>
        <dbReference type="Proteomes" id="UP001409585"/>
    </source>
</evidence>
<sequence>MEYTSVTIDNCHEEKIHIPGSVQEFGFLIAACRKTLQIVAVSENTQLLLGEPAAQTVDRPLADVLGGEVVALIKENLDNVHTINPIAKDFPDGESYHLVASVDEDHLLLDIELNSRGGSQHFESHYHQLKSFLNTIIRLDSVTDVFQRVSSEVRNITGFDRVMVYKFDEDYNGEVIAESKRADLNSFLKQHFPESDIPAQARALYLKNRIRLLSNVDGDRVPLVPADRTIDLSNSSLRSVSPIHCQYLRNMGVSASMSISITLGDRLWGLIACHHYSPKVVLFNFRETCAYLGLTLSHFITVREREKISQSEAEAQGLLTAVLNDIASEVDYLFGLKRSANNLQNLVDAQGVAWVLDGSLECYGDCPNSSQIQRIYDAMVANLEPDETFSATNSIERILPGISDETSSISGVLLLRIDVTERHFFMWFKPEIIKTKNWGGKPEKVIEFLDDGSHRLMPRSSFTLWKENVHHHSTPWTEQDKISALKLRNTIVNYVFRRTKEIKEQNSKLRDKVEERTSELRAEINARVLVQDELKKALTDTEISNKELEQFAYVASHDLQEPLRKIQSFGSRLESVTAKYNDPELSLYLTRMVAAANRMQSLIKDLLSFSRINTESNPFEPVDMDSLVTTVVSDLKLLISDKQARFELSTLGTVIGAKTQLYRLFQNLIQNSLKFCKQDEKPIIKLSVGNNTDDSVTILVEDNGIGFDMQYASRVFQLFQRLHGRSSYDGTGLGLAICKRIVDRHSGDIWVDSQEGVGTKIYIKLPKNQ</sequence>
<evidence type="ECO:0000256" key="7">
    <source>
        <dbReference type="ARBA" id="ARBA00022679"/>
    </source>
</evidence>
<dbReference type="InterPro" id="IPR003018">
    <property type="entry name" value="GAF"/>
</dbReference>
<dbReference type="EC" id="2.7.13.3" evidence="3"/>
<proteinExistence type="inferred from homology"/>
<evidence type="ECO:0000256" key="8">
    <source>
        <dbReference type="ARBA" id="ARBA00022777"/>
    </source>
</evidence>
<dbReference type="InterPro" id="IPR003594">
    <property type="entry name" value="HATPase_dom"/>
</dbReference>
<keyword evidence="6" id="KW-0716">Sensory transduction</keyword>
<dbReference type="Pfam" id="PF01590">
    <property type="entry name" value="GAF"/>
    <property type="match status" value="1"/>
</dbReference>
<dbReference type="InterPro" id="IPR036097">
    <property type="entry name" value="HisK_dim/P_sf"/>
</dbReference>
<dbReference type="InterPro" id="IPR043150">
    <property type="entry name" value="Phytochrome_PHY_sf"/>
</dbReference>
<dbReference type="AlphaFoldDB" id="A0AAV3U8X0"/>
<dbReference type="SUPFAM" id="SSF55781">
    <property type="entry name" value="GAF domain-like"/>
    <property type="match status" value="2"/>
</dbReference>
<dbReference type="InterPro" id="IPR035965">
    <property type="entry name" value="PAS-like_dom_sf"/>
</dbReference>
<evidence type="ECO:0000256" key="5">
    <source>
        <dbReference type="ARBA" id="ARBA00022553"/>
    </source>
</evidence>
<dbReference type="GO" id="GO:0000155">
    <property type="term" value="F:phosphorelay sensor kinase activity"/>
    <property type="evidence" value="ECO:0007669"/>
    <property type="project" value="InterPro"/>
</dbReference>
<comment type="caution">
    <text evidence="13">The sequence shown here is derived from an EMBL/GenBank/DDBJ whole genome shotgun (WGS) entry which is preliminary data.</text>
</comment>
<dbReference type="Pfam" id="PF00360">
    <property type="entry name" value="PHY"/>
    <property type="match status" value="1"/>
</dbReference>
<evidence type="ECO:0000256" key="3">
    <source>
        <dbReference type="ARBA" id="ARBA00012438"/>
    </source>
</evidence>
<protein>
    <recommendedName>
        <fullName evidence="3">histidine kinase</fullName>
        <ecNumber evidence="3">2.7.13.3</ecNumber>
    </recommendedName>
</protein>
<comment type="similarity">
    <text evidence="2">In the N-terminal section; belongs to the phytochrome family.</text>
</comment>
<evidence type="ECO:0000259" key="12">
    <source>
        <dbReference type="PROSITE" id="PS50109"/>
    </source>
</evidence>
<dbReference type="SUPFAM" id="SSF55785">
    <property type="entry name" value="PYP-like sensor domain (PAS domain)"/>
    <property type="match status" value="1"/>
</dbReference>
<dbReference type="InterPro" id="IPR013515">
    <property type="entry name" value="Phytochrome_cen-reg"/>
</dbReference>
<dbReference type="Pfam" id="PF08446">
    <property type="entry name" value="PAS_2"/>
    <property type="match status" value="1"/>
</dbReference>
<keyword evidence="7" id="KW-0808">Transferase</keyword>
<dbReference type="SMART" id="SM00065">
    <property type="entry name" value="GAF"/>
    <property type="match status" value="1"/>
</dbReference>
<dbReference type="Proteomes" id="UP001409585">
    <property type="component" value="Unassembled WGS sequence"/>
</dbReference>
<dbReference type="InterPro" id="IPR003661">
    <property type="entry name" value="HisK_dim/P_dom"/>
</dbReference>
<dbReference type="SUPFAM" id="SSF55874">
    <property type="entry name" value="ATPase domain of HSP90 chaperone/DNA topoisomerase II/histidine kinase"/>
    <property type="match status" value="1"/>
</dbReference>
<dbReference type="GO" id="GO:0009881">
    <property type="term" value="F:photoreceptor activity"/>
    <property type="evidence" value="ECO:0007669"/>
    <property type="project" value="UniProtKB-KW"/>
</dbReference>
<dbReference type="Gene3D" id="3.30.450.20">
    <property type="entry name" value="PAS domain"/>
    <property type="match status" value="1"/>
</dbReference>
<dbReference type="Pfam" id="PF02518">
    <property type="entry name" value="HATPase_c"/>
    <property type="match status" value="1"/>
</dbReference>
<dbReference type="SUPFAM" id="SSF47384">
    <property type="entry name" value="Homodimeric domain of signal transducing histidine kinase"/>
    <property type="match status" value="1"/>
</dbReference>
<keyword evidence="4" id="KW-0600">Photoreceptor protein</keyword>
<comment type="catalytic activity">
    <reaction evidence="1">
        <text>ATP + protein L-histidine = ADP + protein N-phospho-L-histidine.</text>
        <dbReference type="EC" id="2.7.13.3"/>
    </reaction>
</comment>
<name>A0AAV3U8X0_9ALTE</name>
<dbReference type="GO" id="GO:0005886">
    <property type="term" value="C:plasma membrane"/>
    <property type="evidence" value="ECO:0007669"/>
    <property type="project" value="UniProtKB-ARBA"/>
</dbReference>
<dbReference type="Gene3D" id="3.30.450.40">
    <property type="match status" value="1"/>
</dbReference>
<evidence type="ECO:0000256" key="2">
    <source>
        <dbReference type="ARBA" id="ARBA00006402"/>
    </source>
</evidence>
<dbReference type="PANTHER" id="PTHR43304">
    <property type="entry name" value="PHYTOCHROME-LIKE PROTEIN CPH1"/>
    <property type="match status" value="1"/>
</dbReference>
<dbReference type="SMART" id="SM00388">
    <property type="entry name" value="HisKA"/>
    <property type="match status" value="1"/>
</dbReference>
<evidence type="ECO:0000256" key="4">
    <source>
        <dbReference type="ARBA" id="ARBA00022543"/>
    </source>
</evidence>
<dbReference type="PROSITE" id="PS50046">
    <property type="entry name" value="PHYTOCHROME_2"/>
    <property type="match status" value="1"/>
</dbReference>
<dbReference type="GO" id="GO:0006355">
    <property type="term" value="P:regulation of DNA-templated transcription"/>
    <property type="evidence" value="ECO:0007669"/>
    <property type="project" value="InterPro"/>
</dbReference>
<dbReference type="GO" id="GO:0009584">
    <property type="term" value="P:detection of visible light"/>
    <property type="evidence" value="ECO:0007669"/>
    <property type="project" value="InterPro"/>
</dbReference>
<accession>A0AAV3U8X0</accession>
<dbReference type="InterPro" id="IPR029016">
    <property type="entry name" value="GAF-like_dom_sf"/>
</dbReference>
<dbReference type="EMBL" id="BAABLX010000072">
    <property type="protein sequence ID" value="GAA4956049.1"/>
    <property type="molecule type" value="Genomic_DNA"/>
</dbReference>
<dbReference type="InterPro" id="IPR052162">
    <property type="entry name" value="Sensor_kinase/Photoreceptor"/>
</dbReference>
<dbReference type="InterPro" id="IPR005467">
    <property type="entry name" value="His_kinase_dom"/>
</dbReference>
<dbReference type="Gene3D" id="1.10.287.130">
    <property type="match status" value="1"/>
</dbReference>
<dbReference type="InterPro" id="IPR036890">
    <property type="entry name" value="HATPase_C_sf"/>
</dbReference>
<evidence type="ECO:0000256" key="10">
    <source>
        <dbReference type="ARBA" id="ARBA00023170"/>
    </source>
</evidence>
<keyword evidence="5" id="KW-0597">Phosphoprotein</keyword>
<feature type="domain" description="Histidine kinase" evidence="12">
    <location>
        <begin position="554"/>
        <end position="769"/>
    </location>
</feature>
<dbReference type="PANTHER" id="PTHR43304:SF1">
    <property type="entry name" value="PAC DOMAIN-CONTAINING PROTEIN"/>
    <property type="match status" value="1"/>
</dbReference>
<dbReference type="PRINTS" id="PR01033">
    <property type="entry name" value="PHYTOCHROME"/>
</dbReference>
<reference evidence="14" key="1">
    <citation type="journal article" date="2019" name="Int. J. Syst. Evol. Microbiol.">
        <title>The Global Catalogue of Microorganisms (GCM) 10K type strain sequencing project: providing services to taxonomists for standard genome sequencing and annotation.</title>
        <authorList>
            <consortium name="The Broad Institute Genomics Platform"/>
            <consortium name="The Broad Institute Genome Sequencing Center for Infectious Disease"/>
            <person name="Wu L."/>
            <person name="Ma J."/>
        </authorList>
    </citation>
    <scope>NUCLEOTIDE SEQUENCE [LARGE SCALE GENOMIC DNA]</scope>
    <source>
        <strain evidence="14">JCM 19134</strain>
    </source>
</reference>
<evidence type="ECO:0000313" key="13">
    <source>
        <dbReference type="EMBL" id="GAA4956049.1"/>
    </source>
</evidence>
<dbReference type="SMART" id="SM00387">
    <property type="entry name" value="HATPase_c"/>
    <property type="match status" value="1"/>
</dbReference>
<dbReference type="FunFam" id="3.30.565.10:FF:000006">
    <property type="entry name" value="Sensor histidine kinase WalK"/>
    <property type="match status" value="1"/>
</dbReference>
<dbReference type="CDD" id="cd00082">
    <property type="entry name" value="HisKA"/>
    <property type="match status" value="1"/>
</dbReference>
<keyword evidence="10" id="KW-0675">Receptor</keyword>
<dbReference type="InterPro" id="IPR016132">
    <property type="entry name" value="Phyto_chromo_attachment"/>
</dbReference>
<evidence type="ECO:0000256" key="6">
    <source>
        <dbReference type="ARBA" id="ARBA00022606"/>
    </source>
</evidence>
<dbReference type="InterPro" id="IPR001294">
    <property type="entry name" value="Phytochrome"/>
</dbReference>
<dbReference type="Gene3D" id="3.30.565.10">
    <property type="entry name" value="Histidine kinase-like ATPase, C-terminal domain"/>
    <property type="match status" value="1"/>
</dbReference>
<dbReference type="InterPro" id="IPR013654">
    <property type="entry name" value="PAS_2"/>
</dbReference>